<sequence length="63" mass="7362">MVVAIYRINNVVNIIKYDYSTDPTRTLDLVHQMGLSLHFCDPGVKILIMWLQQSPWVILEVFI</sequence>
<dbReference type="Proteomes" id="UP000234254">
    <property type="component" value="Unassembled WGS sequence"/>
</dbReference>
<accession>A0A2I1CRV2</accession>
<keyword evidence="2" id="KW-1185">Reference proteome</keyword>
<gene>
    <name evidence="1" type="ORF">P168DRAFT_293619</name>
</gene>
<dbReference type="GeneID" id="36545368"/>
<protein>
    <submittedName>
        <fullName evidence="1">Uncharacterized protein</fullName>
    </submittedName>
</protein>
<dbReference type="RefSeq" id="XP_024688945.1">
    <property type="nucleotide sequence ID" value="XM_024837844.1"/>
</dbReference>
<evidence type="ECO:0000313" key="1">
    <source>
        <dbReference type="EMBL" id="PKY00351.1"/>
    </source>
</evidence>
<dbReference type="EMBL" id="MSFM01000015">
    <property type="protein sequence ID" value="PKY00351.1"/>
    <property type="molecule type" value="Genomic_DNA"/>
</dbReference>
<organism evidence="1 2">
    <name type="scientific">Aspergillus campestris (strain IBT 28561)</name>
    <dbReference type="NCBI Taxonomy" id="1392248"/>
    <lineage>
        <taxon>Eukaryota</taxon>
        <taxon>Fungi</taxon>
        <taxon>Dikarya</taxon>
        <taxon>Ascomycota</taxon>
        <taxon>Pezizomycotina</taxon>
        <taxon>Eurotiomycetes</taxon>
        <taxon>Eurotiomycetidae</taxon>
        <taxon>Eurotiales</taxon>
        <taxon>Aspergillaceae</taxon>
        <taxon>Aspergillus</taxon>
        <taxon>Aspergillus subgen. Circumdati</taxon>
    </lineage>
</organism>
<comment type="caution">
    <text evidence="1">The sequence shown here is derived from an EMBL/GenBank/DDBJ whole genome shotgun (WGS) entry which is preliminary data.</text>
</comment>
<evidence type="ECO:0000313" key="2">
    <source>
        <dbReference type="Proteomes" id="UP000234254"/>
    </source>
</evidence>
<name>A0A2I1CRV2_ASPC2</name>
<reference evidence="1" key="1">
    <citation type="submission" date="2016-12" db="EMBL/GenBank/DDBJ databases">
        <title>The genomes of Aspergillus section Nigri reveals drivers in fungal speciation.</title>
        <authorList>
            <consortium name="DOE Joint Genome Institute"/>
            <person name="Vesth T.C."/>
            <person name="Nybo J."/>
            <person name="Theobald S."/>
            <person name="Brandl J."/>
            <person name="Frisvad J.C."/>
            <person name="Nielsen K.F."/>
            <person name="Lyhne E.K."/>
            <person name="Kogle M.E."/>
            <person name="Kuo A."/>
            <person name="Riley R."/>
            <person name="Clum A."/>
            <person name="Nolan M."/>
            <person name="Lipzen A."/>
            <person name="Salamov A."/>
            <person name="Henrissat B."/>
            <person name="Wiebenga A."/>
            <person name="De vries R.P."/>
            <person name="Grigoriev I.V."/>
            <person name="Mortensen U.H."/>
            <person name="Andersen M.R."/>
            <person name="Baker S.E."/>
        </authorList>
    </citation>
    <scope>NUCLEOTIDE SEQUENCE</scope>
    <source>
        <strain evidence="1">IBT 28561</strain>
    </source>
</reference>
<dbReference type="AlphaFoldDB" id="A0A2I1CRV2"/>
<proteinExistence type="predicted"/>
<dbReference type="VEuPathDB" id="FungiDB:P168DRAFT_293619"/>